<name>W2SKQ6_NECAM</name>
<reference evidence="3" key="1">
    <citation type="journal article" date="2014" name="Nat. Genet.">
        <title>Genome of the human hookworm Necator americanus.</title>
        <authorList>
            <person name="Tang Y.T."/>
            <person name="Gao X."/>
            <person name="Rosa B.A."/>
            <person name="Abubucker S."/>
            <person name="Hallsworth-Pepin K."/>
            <person name="Martin J."/>
            <person name="Tyagi R."/>
            <person name="Heizer E."/>
            <person name="Zhang X."/>
            <person name="Bhonagiri-Palsikar V."/>
            <person name="Minx P."/>
            <person name="Warren W.C."/>
            <person name="Wang Q."/>
            <person name="Zhan B."/>
            <person name="Hotez P.J."/>
            <person name="Sternberg P.W."/>
            <person name="Dougall A."/>
            <person name="Gaze S.T."/>
            <person name="Mulvenna J."/>
            <person name="Sotillo J."/>
            <person name="Ranganathan S."/>
            <person name="Rabelo E.M."/>
            <person name="Wilson R.K."/>
            <person name="Felgner P.L."/>
            <person name="Bethony J."/>
            <person name="Hawdon J.M."/>
            <person name="Gasser R.B."/>
            <person name="Loukas A."/>
            <person name="Mitreva M."/>
        </authorList>
    </citation>
    <scope>NUCLEOTIDE SEQUENCE [LARGE SCALE GENOMIC DNA]</scope>
</reference>
<organism evidence="2 3">
    <name type="scientific">Necator americanus</name>
    <name type="common">Human hookworm</name>
    <dbReference type="NCBI Taxonomy" id="51031"/>
    <lineage>
        <taxon>Eukaryota</taxon>
        <taxon>Metazoa</taxon>
        <taxon>Ecdysozoa</taxon>
        <taxon>Nematoda</taxon>
        <taxon>Chromadorea</taxon>
        <taxon>Rhabditida</taxon>
        <taxon>Rhabditina</taxon>
        <taxon>Rhabditomorpha</taxon>
        <taxon>Strongyloidea</taxon>
        <taxon>Ancylostomatidae</taxon>
        <taxon>Bunostominae</taxon>
        <taxon>Necator</taxon>
    </lineage>
</organism>
<gene>
    <name evidence="2" type="ORF">NECAME_15312</name>
</gene>
<feature type="compositionally biased region" description="Basic and acidic residues" evidence="1">
    <location>
        <begin position="8"/>
        <end position="26"/>
    </location>
</feature>
<feature type="region of interest" description="Disordered" evidence="1">
    <location>
        <begin position="1"/>
        <end position="36"/>
    </location>
</feature>
<dbReference type="STRING" id="51031.W2SKQ6"/>
<dbReference type="OrthoDB" id="164025at2759"/>
<dbReference type="AlphaFoldDB" id="W2SKQ6"/>
<sequence length="61" mass="6823">MYEEGDDDLKRTIRKAWHEGQNKKNTAEMPSLDDMTPTAPSSIFAARGFISGLCFSADKNQ</sequence>
<evidence type="ECO:0000313" key="2">
    <source>
        <dbReference type="EMBL" id="ETN69441.1"/>
    </source>
</evidence>
<proteinExistence type="predicted"/>
<keyword evidence="3" id="KW-1185">Reference proteome</keyword>
<evidence type="ECO:0000256" key="1">
    <source>
        <dbReference type="SAM" id="MobiDB-lite"/>
    </source>
</evidence>
<dbReference type="Proteomes" id="UP000053676">
    <property type="component" value="Unassembled WGS sequence"/>
</dbReference>
<evidence type="ECO:0000313" key="3">
    <source>
        <dbReference type="Proteomes" id="UP000053676"/>
    </source>
</evidence>
<protein>
    <submittedName>
        <fullName evidence="2">Uncharacterized protein</fullName>
    </submittedName>
</protein>
<dbReference type="EMBL" id="KI669107">
    <property type="protein sequence ID" value="ETN69441.1"/>
    <property type="molecule type" value="Genomic_DNA"/>
</dbReference>
<dbReference type="KEGG" id="nai:NECAME_15312"/>
<accession>W2SKQ6</accession>